<evidence type="ECO:0000313" key="1">
    <source>
        <dbReference type="EMBL" id="TBO32552.1"/>
    </source>
</evidence>
<proteinExistence type="predicted"/>
<organism evidence="1 2">
    <name type="scientific">Aquabacterium lacunae</name>
    <dbReference type="NCBI Taxonomy" id="2528630"/>
    <lineage>
        <taxon>Bacteria</taxon>
        <taxon>Pseudomonadati</taxon>
        <taxon>Pseudomonadota</taxon>
        <taxon>Betaproteobacteria</taxon>
        <taxon>Burkholderiales</taxon>
        <taxon>Aquabacterium</taxon>
    </lineage>
</organism>
<dbReference type="RefSeq" id="WP_130966764.1">
    <property type="nucleotide sequence ID" value="NZ_SIXI01000002.1"/>
</dbReference>
<dbReference type="Proteomes" id="UP000292120">
    <property type="component" value="Unassembled WGS sequence"/>
</dbReference>
<reference evidence="1 2" key="1">
    <citation type="submission" date="2019-02" db="EMBL/GenBank/DDBJ databases">
        <title>Aquabacterium sp. strain KMB7.</title>
        <authorList>
            <person name="Chen W.-M."/>
        </authorList>
    </citation>
    <scope>NUCLEOTIDE SEQUENCE [LARGE SCALE GENOMIC DNA]</scope>
    <source>
        <strain evidence="1 2">KMB7</strain>
    </source>
</reference>
<gene>
    <name evidence="1" type="ORF">EYS42_05015</name>
</gene>
<keyword evidence="2" id="KW-1185">Reference proteome</keyword>
<accession>A0A4Q9H090</accession>
<protein>
    <recommendedName>
        <fullName evidence="3">Amidase</fullName>
    </recommendedName>
</protein>
<evidence type="ECO:0000313" key="2">
    <source>
        <dbReference type="Proteomes" id="UP000292120"/>
    </source>
</evidence>
<dbReference type="EMBL" id="SIXI01000002">
    <property type="protein sequence ID" value="TBO32552.1"/>
    <property type="molecule type" value="Genomic_DNA"/>
</dbReference>
<dbReference type="AlphaFoldDB" id="A0A4Q9H090"/>
<evidence type="ECO:0008006" key="3">
    <source>
        <dbReference type="Google" id="ProtNLM"/>
    </source>
</evidence>
<comment type="caution">
    <text evidence="1">The sequence shown here is derived from an EMBL/GenBank/DDBJ whole genome shotgun (WGS) entry which is preliminary data.</text>
</comment>
<name>A0A4Q9H090_9BURK</name>
<dbReference type="OrthoDB" id="7067605at2"/>
<sequence>MAELDQVLGAVLSSLAQARRMADEQTSAIAQYYQSSPLLKGMTVPRIRLPEVVVDVPLIIDEVQAARPPVFASPKELSTLAVDAAIQQAQQADVPVSAALREQISRSLLVSFEQVLQAGQAGKLAPDLLREQLAEATDKALMTPVRDTVDTRVAALNKASIAASSRKLRGAADLPAATTRAATAAGLNAGAAVQKDPLVIRAAVLTAAKEAIRLSAIKEPGRAATLKTSVLTSEIKERTNPDTVTRLKLVLREEGMEWQDVKRADGSSSVMLTPE</sequence>